<dbReference type="Gene3D" id="3.10.330.10">
    <property type="match status" value="1"/>
</dbReference>
<sequence>MDENYRTIRLGSLHAFPITQFGDNSNQRVLEAKHSGRIVLSNSIFRRIHFLNQSPMIFKLTKDDLSIVCGVHSFDGEEGKVLVPLWILKALGLESDGIVSLEMLTKSMPKGSFAKFQPLTKAFLDIRDPKTTLEHCLHSYVCISKDNIISIYYENQIYELRICETLPANTIDITECDLVVDFVEMEKKPVLPDELPDECDLDKLQTQAQTQAVNSFSPFSGAGKTMRGKEVKTLKPSCDTQTQKRKAGAPDYDYQMGKLLFKRRKKDVSLPEPMDTNQETKKETQTKQKNKPKEDNRQTSSGRKEALSGRLDPTLIPCDLQTDAGIASRVNSGDCQLFLIVLIVVTTTALHTHAIQLEESPHFRAIGVHQYSQ</sequence>
<dbReference type="OrthoDB" id="422728at2759"/>
<dbReference type="GO" id="GO:0006511">
    <property type="term" value="P:ubiquitin-dependent protein catabolic process"/>
    <property type="evidence" value="ECO:0007669"/>
    <property type="project" value="InterPro"/>
</dbReference>
<dbReference type="PANTHER" id="PTHR12555:SF13">
    <property type="entry name" value="UBIQUITIN RECOGNITION FACTOR IN ER-ASSOCIATED DEGRADATION PROTEIN 1"/>
    <property type="match status" value="1"/>
</dbReference>
<evidence type="ECO:0000256" key="2">
    <source>
        <dbReference type="ARBA" id="ARBA00022786"/>
    </source>
</evidence>
<evidence type="ECO:0008006" key="8">
    <source>
        <dbReference type="Google" id="ProtNLM"/>
    </source>
</evidence>
<evidence type="ECO:0000259" key="5">
    <source>
        <dbReference type="Pfam" id="PF24842"/>
    </source>
</evidence>
<keyword evidence="2" id="KW-0833">Ubl conjugation pathway</keyword>
<dbReference type="GO" id="GO:0036503">
    <property type="term" value="P:ERAD pathway"/>
    <property type="evidence" value="ECO:0007669"/>
    <property type="project" value="TreeGrafter"/>
</dbReference>
<feature type="region of interest" description="Disordered" evidence="3">
    <location>
        <begin position="265"/>
        <end position="310"/>
    </location>
</feature>
<evidence type="ECO:0000256" key="1">
    <source>
        <dbReference type="ARBA" id="ARBA00006043"/>
    </source>
</evidence>
<feature type="domain" description="Ubiquitin fusion degradation protein UFD1 N-terminal subdomain 2" evidence="5">
    <location>
        <begin position="110"/>
        <end position="184"/>
    </location>
</feature>
<evidence type="ECO:0000313" key="7">
    <source>
        <dbReference type="Proteomes" id="UP000759131"/>
    </source>
</evidence>
<dbReference type="Gene3D" id="2.40.40.50">
    <property type="entry name" value="Ubiquitin fusion degradation protein UFD1, N-terminal domain"/>
    <property type="match status" value="1"/>
</dbReference>
<accession>A0A7R9KV00</accession>
<gene>
    <name evidence="6" type="ORF">OSB1V03_LOCUS9951</name>
</gene>
<comment type="similarity">
    <text evidence="1">Belongs to the UFD1 family.</text>
</comment>
<name>A0A7R9KV00_9ACAR</name>
<dbReference type="PANTHER" id="PTHR12555">
    <property type="entry name" value="UBIQUITIN FUSION DEGRADATON PROTEIN 1"/>
    <property type="match status" value="1"/>
</dbReference>
<dbReference type="InterPro" id="IPR004854">
    <property type="entry name" value="Ufd1-like"/>
</dbReference>
<dbReference type="AlphaFoldDB" id="A0A7R9KV00"/>
<proteinExistence type="inferred from homology"/>
<reference evidence="6" key="1">
    <citation type="submission" date="2020-11" db="EMBL/GenBank/DDBJ databases">
        <authorList>
            <person name="Tran Van P."/>
        </authorList>
    </citation>
    <scope>NUCLEOTIDE SEQUENCE</scope>
</reference>
<dbReference type="InterPro" id="IPR042299">
    <property type="entry name" value="Ufd1-like_Nn"/>
</dbReference>
<dbReference type="GO" id="GO:0031593">
    <property type="term" value="F:polyubiquitin modification-dependent protein binding"/>
    <property type="evidence" value="ECO:0007669"/>
    <property type="project" value="TreeGrafter"/>
</dbReference>
<dbReference type="InterPro" id="IPR055418">
    <property type="entry name" value="UFD1_N2"/>
</dbReference>
<keyword evidence="7" id="KW-1185">Reference proteome</keyword>
<evidence type="ECO:0000259" key="4">
    <source>
        <dbReference type="Pfam" id="PF03152"/>
    </source>
</evidence>
<dbReference type="Pfam" id="PF03152">
    <property type="entry name" value="UFD1_N1"/>
    <property type="match status" value="1"/>
</dbReference>
<dbReference type="Proteomes" id="UP000759131">
    <property type="component" value="Unassembled WGS sequence"/>
</dbReference>
<organism evidence="6">
    <name type="scientific">Medioppia subpectinata</name>
    <dbReference type="NCBI Taxonomy" id="1979941"/>
    <lineage>
        <taxon>Eukaryota</taxon>
        <taxon>Metazoa</taxon>
        <taxon>Ecdysozoa</taxon>
        <taxon>Arthropoda</taxon>
        <taxon>Chelicerata</taxon>
        <taxon>Arachnida</taxon>
        <taxon>Acari</taxon>
        <taxon>Acariformes</taxon>
        <taxon>Sarcoptiformes</taxon>
        <taxon>Oribatida</taxon>
        <taxon>Brachypylina</taxon>
        <taxon>Oppioidea</taxon>
        <taxon>Oppiidae</taxon>
        <taxon>Medioppia</taxon>
    </lineage>
</organism>
<evidence type="ECO:0000313" key="6">
    <source>
        <dbReference type="EMBL" id="CAD7629535.1"/>
    </source>
</evidence>
<feature type="region of interest" description="Disordered" evidence="3">
    <location>
        <begin position="215"/>
        <end position="249"/>
    </location>
</feature>
<evidence type="ECO:0000256" key="3">
    <source>
        <dbReference type="SAM" id="MobiDB-lite"/>
    </source>
</evidence>
<dbReference type="InterPro" id="IPR055417">
    <property type="entry name" value="UFD1_N1"/>
</dbReference>
<feature type="domain" description="Ubiquitin fusion degradation protein UFD1 N-terminal subdomain 1" evidence="4">
    <location>
        <begin position="30"/>
        <end position="103"/>
    </location>
</feature>
<dbReference type="Pfam" id="PF24842">
    <property type="entry name" value="UFD1_N2"/>
    <property type="match status" value="1"/>
</dbReference>
<dbReference type="EMBL" id="CAJPIZ010006975">
    <property type="protein sequence ID" value="CAG2109965.1"/>
    <property type="molecule type" value="Genomic_DNA"/>
</dbReference>
<feature type="compositionally biased region" description="Basic and acidic residues" evidence="3">
    <location>
        <begin position="278"/>
        <end position="307"/>
    </location>
</feature>
<dbReference type="GO" id="GO:0034098">
    <property type="term" value="C:VCP-NPL4-UFD1 AAA ATPase complex"/>
    <property type="evidence" value="ECO:0007669"/>
    <property type="project" value="TreeGrafter"/>
</dbReference>
<dbReference type="EMBL" id="OC861550">
    <property type="protein sequence ID" value="CAD7629535.1"/>
    <property type="molecule type" value="Genomic_DNA"/>
</dbReference>
<protein>
    <recommendedName>
        <fullName evidence="8">Ubiquitin fusion degradaton protein</fullName>
    </recommendedName>
</protein>